<evidence type="ECO:0000256" key="6">
    <source>
        <dbReference type="ARBA" id="ARBA00023295"/>
    </source>
</evidence>
<dbReference type="InterPro" id="IPR000933">
    <property type="entry name" value="Glyco_hydro_29"/>
</dbReference>
<dbReference type="GO" id="GO:0006004">
    <property type="term" value="P:fucose metabolic process"/>
    <property type="evidence" value="ECO:0007669"/>
    <property type="project" value="InterPro"/>
</dbReference>
<evidence type="ECO:0000313" key="9">
    <source>
        <dbReference type="EMBL" id="TYP98518.1"/>
    </source>
</evidence>
<keyword evidence="10" id="KW-1185">Reference proteome</keyword>
<comment type="function">
    <text evidence="1">Alpha-L-fucosidase is responsible for hydrolyzing the alpha-1,6-linked fucose joined to the reducing-end N-acetylglucosamine of the carbohydrate moieties of glycoproteins.</text>
</comment>
<dbReference type="PANTHER" id="PTHR10030">
    <property type="entry name" value="ALPHA-L-FUCOSIDASE"/>
    <property type="match status" value="1"/>
</dbReference>
<dbReference type="SUPFAM" id="SSF51445">
    <property type="entry name" value="(Trans)glycosidases"/>
    <property type="match status" value="1"/>
</dbReference>
<dbReference type="Gene3D" id="2.60.40.1180">
    <property type="entry name" value="Golgi alpha-mannosidase II"/>
    <property type="match status" value="1"/>
</dbReference>
<dbReference type="SMART" id="SM00812">
    <property type="entry name" value="Alpha_L_fucos"/>
    <property type="match status" value="1"/>
</dbReference>
<dbReference type="InterPro" id="IPR057739">
    <property type="entry name" value="Glyco_hydro_29_N"/>
</dbReference>
<keyword evidence="6" id="KW-0326">Glycosidase</keyword>
<evidence type="ECO:0000256" key="1">
    <source>
        <dbReference type="ARBA" id="ARBA00004071"/>
    </source>
</evidence>
<comment type="similarity">
    <text evidence="2">Belongs to the glycosyl hydrolase 29 family.</text>
</comment>
<evidence type="ECO:0000256" key="2">
    <source>
        <dbReference type="ARBA" id="ARBA00007951"/>
    </source>
</evidence>
<dbReference type="Pfam" id="PF01120">
    <property type="entry name" value="Alpha_L_fucos"/>
    <property type="match status" value="1"/>
</dbReference>
<organism evidence="9 10">
    <name type="scientific">Sphingobacterium allocomposti</name>
    <dbReference type="NCBI Taxonomy" id="415956"/>
    <lineage>
        <taxon>Bacteria</taxon>
        <taxon>Pseudomonadati</taxon>
        <taxon>Bacteroidota</taxon>
        <taxon>Sphingobacteriia</taxon>
        <taxon>Sphingobacteriales</taxon>
        <taxon>Sphingobacteriaceae</taxon>
        <taxon>Sphingobacterium</taxon>
    </lineage>
</organism>
<evidence type="ECO:0000313" key="10">
    <source>
        <dbReference type="Proteomes" id="UP000325105"/>
    </source>
</evidence>
<dbReference type="GO" id="GO:0005764">
    <property type="term" value="C:lysosome"/>
    <property type="evidence" value="ECO:0007669"/>
    <property type="project" value="TreeGrafter"/>
</dbReference>
<dbReference type="EMBL" id="VNHX01000001">
    <property type="protein sequence ID" value="TYP98518.1"/>
    <property type="molecule type" value="Genomic_DNA"/>
</dbReference>
<dbReference type="InterPro" id="IPR016286">
    <property type="entry name" value="FUC_metazoa-typ"/>
</dbReference>
<dbReference type="Gene3D" id="3.20.20.80">
    <property type="entry name" value="Glycosidases"/>
    <property type="match status" value="1"/>
</dbReference>
<accession>A0A5S5DT15</accession>
<gene>
    <name evidence="9" type="ORF">BC792_101175</name>
</gene>
<dbReference type="Proteomes" id="UP000325105">
    <property type="component" value="Unassembled WGS sequence"/>
</dbReference>
<dbReference type="AlphaFoldDB" id="A0A5S5DT15"/>
<keyword evidence="5" id="KW-0378">Hydrolase</keyword>
<evidence type="ECO:0000256" key="5">
    <source>
        <dbReference type="ARBA" id="ARBA00022801"/>
    </source>
</evidence>
<evidence type="ECO:0000256" key="4">
    <source>
        <dbReference type="ARBA" id="ARBA00022729"/>
    </source>
</evidence>
<evidence type="ECO:0000259" key="8">
    <source>
        <dbReference type="Pfam" id="PF01120"/>
    </source>
</evidence>
<dbReference type="GO" id="GO:0016139">
    <property type="term" value="P:glycoside catabolic process"/>
    <property type="evidence" value="ECO:0007669"/>
    <property type="project" value="TreeGrafter"/>
</dbReference>
<sequence>MKSHLVWLFFYKCVNSNENNPIMKTTILTALLIVYSYFSFAQAHNVSAGYQPPNDPLVVENLEAWQDLKFGLFMHWGTYSQWGIVESWSLCPEDEGWTQRRAEHGKTYYEYVKNYENLQKTFNPTDFNPQKWADAAKAAGMKYVVFTTKHHDGFAMFDTKESDYKITSPNTPFSEHPKADVTKEIFRTFRNEGFKIGAYFSKPDWHTEYYWWPYFPPKDRNVNYDPVKYPERWEKYKQFTYNQINELTSNYGRVDILWLDGGWVRPFHTIDQSVEWQRTIKVEQDIDMDRIGAMARRNQPGIIVVDRTVPGNWENYVTPEQAVPEHPLDIPWESCITMGNSFSYVPGDDYKPAKKIVETLVKIISRGGNYLLNIAPGSNGDFDQAAYDRLRDLSAWIDVNGSAVFATRAVAPYHEGDYYYTRSKDGKVLNVFHLAEGNAYTAPATFAFTVPADFQVKEVKVLGHKGKIRWSKNGDKLSVQNPNAVLNYAAVIQLERR</sequence>
<dbReference type="EC" id="3.2.1.51" evidence="3"/>
<keyword evidence="4" id="KW-0732">Signal</keyword>
<evidence type="ECO:0000256" key="3">
    <source>
        <dbReference type="ARBA" id="ARBA00012662"/>
    </source>
</evidence>
<comment type="caution">
    <text evidence="9">The sequence shown here is derived from an EMBL/GenBank/DDBJ whole genome shotgun (WGS) entry which is preliminary data.</text>
</comment>
<dbReference type="GO" id="GO:0004560">
    <property type="term" value="F:alpha-L-fucosidase activity"/>
    <property type="evidence" value="ECO:0007669"/>
    <property type="project" value="InterPro"/>
</dbReference>
<evidence type="ECO:0000256" key="7">
    <source>
        <dbReference type="PIRSR" id="PIRSR001092-1"/>
    </source>
</evidence>
<dbReference type="PIRSF" id="PIRSF001092">
    <property type="entry name" value="Alpha-L-fucosidase"/>
    <property type="match status" value="1"/>
</dbReference>
<feature type="domain" description="Glycoside hydrolase family 29 N-terminal" evidence="8">
    <location>
        <begin position="41"/>
        <end position="401"/>
    </location>
</feature>
<protein>
    <recommendedName>
        <fullName evidence="3">alpha-L-fucosidase</fullName>
        <ecNumber evidence="3">3.2.1.51</ecNumber>
    </recommendedName>
</protein>
<feature type="site" description="May be important for catalysis" evidence="7">
    <location>
        <position position="335"/>
    </location>
</feature>
<dbReference type="PANTHER" id="PTHR10030:SF37">
    <property type="entry name" value="ALPHA-L-FUCOSIDASE-RELATED"/>
    <property type="match status" value="1"/>
</dbReference>
<reference evidence="9 10" key="1">
    <citation type="submission" date="2019-07" db="EMBL/GenBank/DDBJ databases">
        <title>Genomic Encyclopedia of Archaeal and Bacterial Type Strains, Phase II (KMG-II): from individual species to whole genera.</title>
        <authorList>
            <person name="Goeker M."/>
        </authorList>
    </citation>
    <scope>NUCLEOTIDE SEQUENCE [LARGE SCALE GENOMIC DNA]</scope>
    <source>
        <strain evidence="9 10">DSM 18850</strain>
    </source>
</reference>
<name>A0A5S5DT15_9SPHI</name>
<proteinExistence type="inferred from homology"/>
<dbReference type="InterPro" id="IPR017853">
    <property type="entry name" value="GH"/>
</dbReference>
<dbReference type="InterPro" id="IPR013780">
    <property type="entry name" value="Glyco_hydro_b"/>
</dbReference>